<dbReference type="Pfam" id="PF13359">
    <property type="entry name" value="DDE_Tnp_4"/>
    <property type="match status" value="1"/>
</dbReference>
<dbReference type="EMBL" id="BLXT01001882">
    <property type="protein sequence ID" value="GFN88935.1"/>
    <property type="molecule type" value="Genomic_DNA"/>
</dbReference>
<evidence type="ECO:0000256" key="2">
    <source>
        <dbReference type="ARBA" id="ARBA00022723"/>
    </source>
</evidence>
<evidence type="ECO:0000313" key="4">
    <source>
        <dbReference type="EMBL" id="GFN88935.1"/>
    </source>
</evidence>
<evidence type="ECO:0000259" key="3">
    <source>
        <dbReference type="Pfam" id="PF13359"/>
    </source>
</evidence>
<keyword evidence="2" id="KW-0479">Metal-binding</keyword>
<organism evidence="4 5">
    <name type="scientific">Plakobranchus ocellatus</name>
    <dbReference type="NCBI Taxonomy" id="259542"/>
    <lineage>
        <taxon>Eukaryota</taxon>
        <taxon>Metazoa</taxon>
        <taxon>Spiralia</taxon>
        <taxon>Lophotrochozoa</taxon>
        <taxon>Mollusca</taxon>
        <taxon>Gastropoda</taxon>
        <taxon>Heterobranchia</taxon>
        <taxon>Euthyneura</taxon>
        <taxon>Panpulmonata</taxon>
        <taxon>Sacoglossa</taxon>
        <taxon>Placobranchoidea</taxon>
        <taxon>Plakobranchidae</taxon>
        <taxon>Plakobranchus</taxon>
    </lineage>
</organism>
<reference evidence="4 5" key="1">
    <citation type="journal article" date="2021" name="Elife">
        <title>Chloroplast acquisition without the gene transfer in kleptoplastic sea slugs, Plakobranchus ocellatus.</title>
        <authorList>
            <person name="Maeda T."/>
            <person name="Takahashi S."/>
            <person name="Yoshida T."/>
            <person name="Shimamura S."/>
            <person name="Takaki Y."/>
            <person name="Nagai Y."/>
            <person name="Toyoda A."/>
            <person name="Suzuki Y."/>
            <person name="Arimoto A."/>
            <person name="Ishii H."/>
            <person name="Satoh N."/>
            <person name="Nishiyama T."/>
            <person name="Hasebe M."/>
            <person name="Maruyama T."/>
            <person name="Minagawa J."/>
            <person name="Obokata J."/>
            <person name="Shigenobu S."/>
        </authorList>
    </citation>
    <scope>NUCLEOTIDE SEQUENCE [LARGE SCALE GENOMIC DNA]</scope>
</reference>
<dbReference type="InterPro" id="IPR027806">
    <property type="entry name" value="HARBI1_dom"/>
</dbReference>
<protein>
    <submittedName>
        <fullName evidence="4">Nuclease harbi1</fullName>
    </submittedName>
</protein>
<dbReference type="GO" id="GO:0046872">
    <property type="term" value="F:metal ion binding"/>
    <property type="evidence" value="ECO:0007669"/>
    <property type="project" value="UniProtKB-KW"/>
</dbReference>
<dbReference type="AlphaFoldDB" id="A0AAV3YZG0"/>
<evidence type="ECO:0000313" key="5">
    <source>
        <dbReference type="Proteomes" id="UP000735302"/>
    </source>
</evidence>
<comment type="cofactor">
    <cofactor evidence="1">
        <name>a divalent metal cation</name>
        <dbReference type="ChEBI" id="CHEBI:60240"/>
    </cofactor>
</comment>
<name>A0AAV3YZG0_9GAST</name>
<sequence length="109" mass="12296">MPKEFIKVYGRRVTIIVDCFGIFIEKRTLLNLKRKLSHLINTTILPVKYLIGVTPQATGSFLSKGWDGRTSDKHVTENSGFLDNLQHGDLILADTRGFDISERVALKHA</sequence>
<comment type="caution">
    <text evidence="4">The sequence shown here is derived from an EMBL/GenBank/DDBJ whole genome shotgun (WGS) entry which is preliminary data.</text>
</comment>
<keyword evidence="5" id="KW-1185">Reference proteome</keyword>
<feature type="domain" description="DDE Tnp4" evidence="3">
    <location>
        <begin position="17"/>
        <end position="104"/>
    </location>
</feature>
<dbReference type="PANTHER" id="PTHR23080">
    <property type="entry name" value="THAP DOMAIN PROTEIN"/>
    <property type="match status" value="1"/>
</dbReference>
<gene>
    <name evidence="4" type="ORF">PoB_001544100</name>
</gene>
<dbReference type="Proteomes" id="UP000735302">
    <property type="component" value="Unassembled WGS sequence"/>
</dbReference>
<proteinExistence type="predicted"/>
<evidence type="ECO:0000256" key="1">
    <source>
        <dbReference type="ARBA" id="ARBA00001968"/>
    </source>
</evidence>
<accession>A0AAV3YZG0</accession>